<feature type="transmembrane region" description="Helical" evidence="1">
    <location>
        <begin position="170"/>
        <end position="193"/>
    </location>
</feature>
<reference evidence="2" key="1">
    <citation type="submission" date="2022-07" db="EMBL/GenBank/DDBJ databases">
        <title>Genome Sequence of Agrocybe chaxingu.</title>
        <authorList>
            <person name="Buettner E."/>
        </authorList>
    </citation>
    <scope>NUCLEOTIDE SEQUENCE</scope>
    <source>
        <strain evidence="2">MP-N11</strain>
    </source>
</reference>
<feature type="transmembrane region" description="Helical" evidence="1">
    <location>
        <begin position="140"/>
        <end position="158"/>
    </location>
</feature>
<dbReference type="InterPro" id="IPR050623">
    <property type="entry name" value="Glucan_succinyl_AcylTrfase"/>
</dbReference>
<evidence type="ECO:0000313" key="2">
    <source>
        <dbReference type="EMBL" id="KAJ3506517.1"/>
    </source>
</evidence>
<keyword evidence="1" id="KW-1133">Transmembrane helix</keyword>
<dbReference type="OrthoDB" id="4141464at2759"/>
<dbReference type="PANTHER" id="PTHR36927">
    <property type="entry name" value="BLR4337 PROTEIN"/>
    <property type="match status" value="1"/>
</dbReference>
<gene>
    <name evidence="2" type="ORF">NLJ89_g6825</name>
</gene>
<comment type="caution">
    <text evidence="2">The sequence shown here is derived from an EMBL/GenBank/DDBJ whole genome shotgun (WGS) entry which is preliminary data.</text>
</comment>
<keyword evidence="3" id="KW-1185">Reference proteome</keyword>
<feature type="transmembrane region" description="Helical" evidence="1">
    <location>
        <begin position="300"/>
        <end position="321"/>
    </location>
</feature>
<dbReference type="EMBL" id="JANKHO010000758">
    <property type="protein sequence ID" value="KAJ3506517.1"/>
    <property type="molecule type" value="Genomic_DNA"/>
</dbReference>
<feature type="transmembrane region" description="Helical" evidence="1">
    <location>
        <begin position="246"/>
        <end position="269"/>
    </location>
</feature>
<keyword evidence="1" id="KW-0472">Membrane</keyword>
<protein>
    <recommendedName>
        <fullName evidence="4">Acyltransferase 3 domain-containing protein</fullName>
    </recommendedName>
</protein>
<organism evidence="2 3">
    <name type="scientific">Agrocybe chaxingu</name>
    <dbReference type="NCBI Taxonomy" id="84603"/>
    <lineage>
        <taxon>Eukaryota</taxon>
        <taxon>Fungi</taxon>
        <taxon>Dikarya</taxon>
        <taxon>Basidiomycota</taxon>
        <taxon>Agaricomycotina</taxon>
        <taxon>Agaricomycetes</taxon>
        <taxon>Agaricomycetidae</taxon>
        <taxon>Agaricales</taxon>
        <taxon>Agaricineae</taxon>
        <taxon>Strophariaceae</taxon>
        <taxon>Agrocybe</taxon>
    </lineage>
</organism>
<feature type="transmembrane region" description="Helical" evidence="1">
    <location>
        <begin position="342"/>
        <end position="361"/>
    </location>
</feature>
<evidence type="ECO:0008006" key="4">
    <source>
        <dbReference type="Google" id="ProtNLM"/>
    </source>
</evidence>
<proteinExistence type="predicted"/>
<sequence length="412" mass="45612">MADDDETMPLLPTAAPATTRIHFLDNLRTVLVILVIFHHAAILSAPLRHGRDPREDAIIAVFTTTNEAFLWNTFYLVSGCSSAVALEAEPAPSECEFVERRMLRVGVPAVLWGFLGRKVRFAWVFVFIDYERVRDLLTGPVMYVALLLVFDGGHLALRRKGVTSLVGRSTVMKVFIGTAFAALLLLSSYVNALPGGTNNLPSSFTSLFSSFDFPLPDAPVSCAVTFFIGANYSKLKDVVPSVFRRVAFPLLLVLSYATLHIACVLSPSIRAFSDSRDNPLDINKRRALLNAGLNRHTTAFVLWDTLSALLLPISFVAFFSSTPMLSTHWSRLDTGRWKKPHVLVYVHMIPIFFGRALSFYLGLNDDVIRTLFIGLFGVFGGWKGITLVEAAYRWGSWLGTQDSEAEVVQTAS</sequence>
<feature type="transmembrane region" description="Helical" evidence="1">
    <location>
        <begin position="367"/>
        <end position="388"/>
    </location>
</feature>
<dbReference type="Proteomes" id="UP001148786">
    <property type="component" value="Unassembled WGS sequence"/>
</dbReference>
<evidence type="ECO:0000313" key="3">
    <source>
        <dbReference type="Proteomes" id="UP001148786"/>
    </source>
</evidence>
<evidence type="ECO:0000256" key="1">
    <source>
        <dbReference type="SAM" id="Phobius"/>
    </source>
</evidence>
<dbReference type="AlphaFoldDB" id="A0A9W8JXV6"/>
<accession>A0A9W8JXV6</accession>
<keyword evidence="1" id="KW-0812">Transmembrane</keyword>
<name>A0A9W8JXV6_9AGAR</name>